<keyword evidence="9" id="KW-1185">Reference proteome</keyword>
<dbReference type="NCBIfam" id="TIGR00632">
    <property type="entry name" value="vsr"/>
    <property type="match status" value="1"/>
</dbReference>
<dbReference type="Pfam" id="PF04480">
    <property type="entry name" value="DUF559"/>
    <property type="match status" value="1"/>
</dbReference>
<protein>
    <submittedName>
        <fullName evidence="8">Very short patch repair endonuclease</fullName>
    </submittedName>
</protein>
<dbReference type="CDD" id="cd00221">
    <property type="entry name" value="Vsr"/>
    <property type="match status" value="1"/>
</dbReference>
<keyword evidence="3" id="KW-0227">DNA damage</keyword>
<organism evidence="8 9">
    <name type="scientific">Streptomyces diacarni</name>
    <dbReference type="NCBI Taxonomy" id="2800381"/>
    <lineage>
        <taxon>Bacteria</taxon>
        <taxon>Bacillati</taxon>
        <taxon>Actinomycetota</taxon>
        <taxon>Actinomycetes</taxon>
        <taxon>Kitasatosporales</taxon>
        <taxon>Streptomycetaceae</taxon>
        <taxon>Streptomyces</taxon>
    </lineage>
</organism>
<dbReference type="GO" id="GO:0004519">
    <property type="term" value="F:endonuclease activity"/>
    <property type="evidence" value="ECO:0007669"/>
    <property type="project" value="UniProtKB-KW"/>
</dbReference>
<evidence type="ECO:0000259" key="7">
    <source>
        <dbReference type="Pfam" id="PF04480"/>
    </source>
</evidence>
<sequence>MSRQARQDTSPEVAVRKLLHAHGRRYRLHRPVPGMSRRTIDIAFPGPRVAVFVDGCFWHSCPQHATSPKANSSWWQQKLARNAQRDQETTRHLEGLGWQVLRFWEHEAPEEVAEKIARAVDVRSRPRKGTRRGT</sequence>
<dbReference type="GO" id="GO:0016787">
    <property type="term" value="F:hydrolase activity"/>
    <property type="evidence" value="ECO:0007669"/>
    <property type="project" value="UniProtKB-KW"/>
</dbReference>
<comment type="similarity">
    <text evidence="6">Belongs to the Vsr family.</text>
</comment>
<evidence type="ECO:0000313" key="8">
    <source>
        <dbReference type="EMBL" id="RCG23758.1"/>
    </source>
</evidence>
<dbReference type="InterPro" id="IPR004603">
    <property type="entry name" value="DNA_mismatch_endonuc_vsr"/>
</dbReference>
<reference evidence="8 9" key="1">
    <citation type="submission" date="2018-06" db="EMBL/GenBank/DDBJ databases">
        <title>Streptomyces reniochalinae sp. nov. and Streptomyces diacarnus sp. nov. from marine sponges.</title>
        <authorList>
            <person name="Li L."/>
        </authorList>
    </citation>
    <scope>NUCLEOTIDE SEQUENCE [LARGE SCALE GENOMIC DNA]</scope>
    <source>
        <strain evidence="8 9">LHW51701</strain>
    </source>
</reference>
<keyword evidence="2 8" id="KW-0255">Endonuclease</keyword>
<evidence type="ECO:0000256" key="2">
    <source>
        <dbReference type="ARBA" id="ARBA00022759"/>
    </source>
</evidence>
<evidence type="ECO:0000256" key="5">
    <source>
        <dbReference type="ARBA" id="ARBA00023204"/>
    </source>
</evidence>
<gene>
    <name evidence="8" type="ORF">DTL70_12970</name>
</gene>
<comment type="caution">
    <text evidence="8">The sequence shown here is derived from an EMBL/GenBank/DDBJ whole genome shotgun (WGS) entry which is preliminary data.</text>
</comment>
<evidence type="ECO:0000256" key="3">
    <source>
        <dbReference type="ARBA" id="ARBA00022763"/>
    </source>
</evidence>
<keyword evidence="5" id="KW-0234">DNA repair</keyword>
<dbReference type="SUPFAM" id="SSF52980">
    <property type="entry name" value="Restriction endonuclease-like"/>
    <property type="match status" value="1"/>
</dbReference>
<evidence type="ECO:0000256" key="1">
    <source>
        <dbReference type="ARBA" id="ARBA00022722"/>
    </source>
</evidence>
<dbReference type="AlphaFoldDB" id="A0A367F060"/>
<dbReference type="InterPro" id="IPR011335">
    <property type="entry name" value="Restrct_endonuc-II-like"/>
</dbReference>
<evidence type="ECO:0000256" key="6">
    <source>
        <dbReference type="ARBA" id="ARBA00029466"/>
    </source>
</evidence>
<accession>A0A367F060</accession>
<name>A0A367F060_9ACTN</name>
<proteinExistence type="inferred from homology"/>
<keyword evidence="4" id="KW-0378">Hydrolase</keyword>
<keyword evidence="1" id="KW-0540">Nuclease</keyword>
<dbReference type="EMBL" id="QOIN01000042">
    <property type="protein sequence ID" value="RCG23758.1"/>
    <property type="molecule type" value="Genomic_DNA"/>
</dbReference>
<feature type="domain" description="DUF559" evidence="7">
    <location>
        <begin position="81"/>
        <end position="119"/>
    </location>
</feature>
<dbReference type="Gene3D" id="3.40.960.10">
    <property type="entry name" value="VSR Endonuclease"/>
    <property type="match status" value="1"/>
</dbReference>
<dbReference type="Proteomes" id="UP000252914">
    <property type="component" value="Unassembled WGS sequence"/>
</dbReference>
<dbReference type="InterPro" id="IPR007569">
    <property type="entry name" value="DUF559"/>
</dbReference>
<dbReference type="Pfam" id="PF03852">
    <property type="entry name" value="Vsr"/>
    <property type="match status" value="1"/>
</dbReference>
<dbReference type="GO" id="GO:0006298">
    <property type="term" value="P:mismatch repair"/>
    <property type="evidence" value="ECO:0007669"/>
    <property type="project" value="InterPro"/>
</dbReference>
<evidence type="ECO:0000313" key="9">
    <source>
        <dbReference type="Proteomes" id="UP000252914"/>
    </source>
</evidence>
<evidence type="ECO:0000256" key="4">
    <source>
        <dbReference type="ARBA" id="ARBA00022801"/>
    </source>
</evidence>